<name>A0A3B1B0J9_9ZZZZ</name>
<proteinExistence type="predicted"/>
<dbReference type="AlphaFoldDB" id="A0A3B1B0J9"/>
<evidence type="ECO:0000313" key="1">
    <source>
        <dbReference type="EMBL" id="VAX09642.1"/>
    </source>
</evidence>
<sequence>MKGERGAGGAEITLAVTIQHQQPITGRMCPLSQLFDTE</sequence>
<dbReference type="EMBL" id="UOFX01000056">
    <property type="protein sequence ID" value="VAX09642.1"/>
    <property type="molecule type" value="Genomic_DNA"/>
</dbReference>
<gene>
    <name evidence="1" type="ORF">MNBD_GAMMA26-1125</name>
</gene>
<reference evidence="1" key="1">
    <citation type="submission" date="2018-06" db="EMBL/GenBank/DDBJ databases">
        <authorList>
            <person name="Zhirakovskaya E."/>
        </authorList>
    </citation>
    <scope>NUCLEOTIDE SEQUENCE</scope>
</reference>
<organism evidence="1">
    <name type="scientific">hydrothermal vent metagenome</name>
    <dbReference type="NCBI Taxonomy" id="652676"/>
    <lineage>
        <taxon>unclassified sequences</taxon>
        <taxon>metagenomes</taxon>
        <taxon>ecological metagenomes</taxon>
    </lineage>
</organism>
<accession>A0A3B1B0J9</accession>
<protein>
    <submittedName>
        <fullName evidence="1">Uncharacterized protein</fullName>
    </submittedName>
</protein>